<dbReference type="GO" id="GO:0005524">
    <property type="term" value="F:ATP binding"/>
    <property type="evidence" value="ECO:0007669"/>
    <property type="project" value="InterPro"/>
</dbReference>
<name>A0A067LWK7_BOTB1</name>
<evidence type="ECO:0000313" key="3">
    <source>
        <dbReference type="Proteomes" id="UP000027195"/>
    </source>
</evidence>
<sequence>MESSTAIRISEMVTQMRQRMNALPESRRHWHQLALADIYEATGIYPCDEGLFSCEIVKGGNEAGQGGYSFCHRGTFLGRHDVVLKELKWYRSSKSTSRESVDDRRRLEREVAVWKSFNHPHVLRLIGCYTHNNKTYMVAPYMPKGNARTYIRKHSDLNCPKVLLQVAQGLEHIHGVGAVHGDICGNNVLIFDSGNACIADFGLSIMAERYPAEDYSSPWQEGGGVRWKAPELLHIVNNQYPLRTTQSDMFSFGRLIYELTTGRVPFAHIRDDHYAFNYIRDGGTLEMPQDDHARSRGLTRQMWALAQDCWAVDPNSRPTARETVWRLKSFGI</sequence>
<proteinExistence type="predicted"/>
<dbReference type="AlphaFoldDB" id="A0A067LWK7"/>
<evidence type="ECO:0000259" key="1">
    <source>
        <dbReference type="PROSITE" id="PS50011"/>
    </source>
</evidence>
<dbReference type="InParanoid" id="A0A067LWK7"/>
<dbReference type="InterPro" id="IPR001245">
    <property type="entry name" value="Ser-Thr/Tyr_kinase_cat_dom"/>
</dbReference>
<reference evidence="3" key="1">
    <citation type="journal article" date="2014" name="Proc. Natl. Acad. Sci. U.S.A.">
        <title>Extensive sampling of basidiomycete genomes demonstrates inadequacy of the white-rot/brown-rot paradigm for wood decay fungi.</title>
        <authorList>
            <person name="Riley R."/>
            <person name="Salamov A.A."/>
            <person name="Brown D.W."/>
            <person name="Nagy L.G."/>
            <person name="Floudas D."/>
            <person name="Held B.W."/>
            <person name="Levasseur A."/>
            <person name="Lombard V."/>
            <person name="Morin E."/>
            <person name="Otillar R."/>
            <person name="Lindquist E.A."/>
            <person name="Sun H."/>
            <person name="LaButti K.M."/>
            <person name="Schmutz J."/>
            <person name="Jabbour D."/>
            <person name="Luo H."/>
            <person name="Baker S.E."/>
            <person name="Pisabarro A.G."/>
            <person name="Walton J.D."/>
            <person name="Blanchette R.A."/>
            <person name="Henrissat B."/>
            <person name="Martin F."/>
            <person name="Cullen D."/>
            <person name="Hibbett D.S."/>
            <person name="Grigoriev I.V."/>
        </authorList>
    </citation>
    <scope>NUCLEOTIDE SEQUENCE [LARGE SCALE GENOMIC DNA]</scope>
    <source>
        <strain evidence="3">FD-172 SS1</strain>
    </source>
</reference>
<accession>A0A067LWK7</accession>
<dbReference type="Proteomes" id="UP000027195">
    <property type="component" value="Unassembled WGS sequence"/>
</dbReference>
<dbReference type="STRING" id="930990.A0A067LWK7"/>
<dbReference type="EMBL" id="KL198104">
    <property type="protein sequence ID" value="KDQ07574.1"/>
    <property type="molecule type" value="Genomic_DNA"/>
</dbReference>
<organism evidence="2 3">
    <name type="scientific">Botryobasidium botryosum (strain FD-172 SS1)</name>
    <dbReference type="NCBI Taxonomy" id="930990"/>
    <lineage>
        <taxon>Eukaryota</taxon>
        <taxon>Fungi</taxon>
        <taxon>Dikarya</taxon>
        <taxon>Basidiomycota</taxon>
        <taxon>Agaricomycotina</taxon>
        <taxon>Agaricomycetes</taxon>
        <taxon>Cantharellales</taxon>
        <taxon>Botryobasidiaceae</taxon>
        <taxon>Botryobasidium</taxon>
    </lineage>
</organism>
<keyword evidence="3" id="KW-1185">Reference proteome</keyword>
<evidence type="ECO:0000313" key="2">
    <source>
        <dbReference type="EMBL" id="KDQ07574.1"/>
    </source>
</evidence>
<dbReference type="Pfam" id="PF07714">
    <property type="entry name" value="PK_Tyr_Ser-Thr"/>
    <property type="match status" value="1"/>
</dbReference>
<feature type="domain" description="Protein kinase" evidence="1">
    <location>
        <begin position="57"/>
        <end position="330"/>
    </location>
</feature>
<dbReference type="Gene3D" id="1.10.510.10">
    <property type="entry name" value="Transferase(Phosphotransferase) domain 1"/>
    <property type="match status" value="1"/>
</dbReference>
<dbReference type="InterPro" id="IPR011009">
    <property type="entry name" value="Kinase-like_dom_sf"/>
</dbReference>
<gene>
    <name evidence="2" type="ORF">BOTBODRAFT_139835</name>
</gene>
<dbReference type="OrthoDB" id="4062651at2759"/>
<dbReference type="GO" id="GO:0004674">
    <property type="term" value="F:protein serine/threonine kinase activity"/>
    <property type="evidence" value="ECO:0007669"/>
    <property type="project" value="TreeGrafter"/>
</dbReference>
<dbReference type="PANTHER" id="PTHR44329">
    <property type="entry name" value="SERINE/THREONINE-PROTEIN KINASE TNNI3K-RELATED"/>
    <property type="match status" value="1"/>
</dbReference>
<dbReference type="InterPro" id="IPR000719">
    <property type="entry name" value="Prot_kinase_dom"/>
</dbReference>
<protein>
    <recommendedName>
        <fullName evidence="1">Protein kinase domain-containing protein</fullName>
    </recommendedName>
</protein>
<dbReference type="PANTHER" id="PTHR44329:SF214">
    <property type="entry name" value="PROTEIN KINASE DOMAIN-CONTAINING PROTEIN"/>
    <property type="match status" value="1"/>
</dbReference>
<dbReference type="SUPFAM" id="SSF56112">
    <property type="entry name" value="Protein kinase-like (PK-like)"/>
    <property type="match status" value="1"/>
</dbReference>
<dbReference type="PROSITE" id="PS50011">
    <property type="entry name" value="PROTEIN_KINASE_DOM"/>
    <property type="match status" value="1"/>
</dbReference>
<dbReference type="HOGENOM" id="CLU_000288_7_18_1"/>
<dbReference type="InterPro" id="IPR051681">
    <property type="entry name" value="Ser/Thr_Kinases-Pseudokinases"/>
</dbReference>